<sequence>MYKIPCYKHEGSYVQFINTDKEKTQFICDQCQQDLFDLNPNFNFQNLINLNRGLKSPEFLFSKLEVSGDIRNFFGEYSKHDDISLNNQIKQFESLITEIQNGFIKMIDELQQNIKLFLDTKQIIRLDLEQIIKFNDFKQIMNKLVELGDSINPKAIEQAETDVHQYFQYISKDCKQLLIENIQENYQRNKQKIKNEETFMFSQFKRLESLFQSIIFKHNEFTKQLQPIPPKSYILSDQFYDRIISQIEIKSKKKILDSNLIFKGSRDGLNANSFWKCCNQKSNLLMIFKSYNKSIFGGYSPCKWVGEQYITHISDPTYSTFLFSQDKNEIYDQKDGFQNSAICCNIQGGPIFGAGHDLYIGNDFVDGYSKLGRTFKNPQLQQKNVWSFMETQEQSSYLFGQLTPNIVECQIFEITFQ</sequence>
<dbReference type="PANTHER" id="PTHR23354">
    <property type="entry name" value="NUCLEOLAR PROTEIN 7/ESTROGEN RECEPTOR COACTIVATOR-RELATED"/>
    <property type="match status" value="1"/>
</dbReference>
<dbReference type="EMBL" id="CAJJDM010000022">
    <property type="protein sequence ID" value="CAD8055928.1"/>
    <property type="molecule type" value="Genomic_DNA"/>
</dbReference>
<dbReference type="Proteomes" id="UP000688137">
    <property type="component" value="Unassembled WGS sequence"/>
</dbReference>
<gene>
    <name evidence="2" type="ORF">PPRIM_AZ9-3.1.T0240030</name>
</gene>
<proteinExistence type="predicted"/>
<dbReference type="PANTHER" id="PTHR23354:SF122">
    <property type="entry name" value="GTPASE-ACTIVATING PROTEIN SKYWALKER"/>
    <property type="match status" value="1"/>
</dbReference>
<dbReference type="PROSITE" id="PS51886">
    <property type="entry name" value="TLDC"/>
    <property type="match status" value="1"/>
</dbReference>
<reference evidence="2" key="1">
    <citation type="submission" date="2021-01" db="EMBL/GenBank/DDBJ databases">
        <authorList>
            <consortium name="Genoscope - CEA"/>
            <person name="William W."/>
        </authorList>
    </citation>
    <scope>NUCLEOTIDE SEQUENCE</scope>
</reference>
<dbReference type="OMA" id="VECQIFE"/>
<evidence type="ECO:0000259" key="1">
    <source>
        <dbReference type="PROSITE" id="PS51886"/>
    </source>
</evidence>
<dbReference type="SMART" id="SM00584">
    <property type="entry name" value="TLDc"/>
    <property type="match status" value="1"/>
</dbReference>
<name>A0A8S1KL88_PARPR</name>
<dbReference type="AlphaFoldDB" id="A0A8S1KL88"/>
<keyword evidence="3" id="KW-1185">Reference proteome</keyword>
<dbReference type="Pfam" id="PF07534">
    <property type="entry name" value="TLD"/>
    <property type="match status" value="1"/>
</dbReference>
<organism evidence="2 3">
    <name type="scientific">Paramecium primaurelia</name>
    <dbReference type="NCBI Taxonomy" id="5886"/>
    <lineage>
        <taxon>Eukaryota</taxon>
        <taxon>Sar</taxon>
        <taxon>Alveolata</taxon>
        <taxon>Ciliophora</taxon>
        <taxon>Intramacronucleata</taxon>
        <taxon>Oligohymenophorea</taxon>
        <taxon>Peniculida</taxon>
        <taxon>Parameciidae</taxon>
        <taxon>Paramecium</taxon>
    </lineage>
</organism>
<comment type="caution">
    <text evidence="2">The sequence shown here is derived from an EMBL/GenBank/DDBJ whole genome shotgun (WGS) entry which is preliminary data.</text>
</comment>
<evidence type="ECO:0000313" key="3">
    <source>
        <dbReference type="Proteomes" id="UP000688137"/>
    </source>
</evidence>
<evidence type="ECO:0000313" key="2">
    <source>
        <dbReference type="EMBL" id="CAD8055928.1"/>
    </source>
</evidence>
<feature type="domain" description="TLDc" evidence="1">
    <location>
        <begin position="233"/>
        <end position="389"/>
    </location>
</feature>
<dbReference type="InterPro" id="IPR006571">
    <property type="entry name" value="TLDc_dom"/>
</dbReference>
<protein>
    <recommendedName>
        <fullName evidence="1">TLDc domain-containing protein</fullName>
    </recommendedName>
</protein>
<accession>A0A8S1KL88</accession>